<protein>
    <recommendedName>
        <fullName evidence="4 7">Signal peptidase I</fullName>
        <ecNumber evidence="3 7">3.4.21.89</ecNumber>
    </recommendedName>
</protein>
<comment type="catalytic activity">
    <reaction evidence="1 7">
        <text>Cleavage of hydrophobic, N-terminal signal or leader sequences from secreted and periplasmic proteins.</text>
        <dbReference type="EC" id="3.4.21.89"/>
    </reaction>
</comment>
<dbReference type="PRINTS" id="PR00727">
    <property type="entry name" value="LEADERPTASE"/>
</dbReference>
<dbReference type="NCBIfam" id="TIGR02227">
    <property type="entry name" value="sigpep_I_bact"/>
    <property type="match status" value="1"/>
</dbReference>
<dbReference type="OrthoDB" id="9802919at2"/>
<reference evidence="9 10" key="1">
    <citation type="submission" date="2018-06" db="EMBL/GenBank/DDBJ databases">
        <title>Genomic Encyclopedia of Type Strains, Phase IV (KMG-IV): sequencing the most valuable type-strain genomes for metagenomic binning, comparative biology and taxonomic classification.</title>
        <authorList>
            <person name="Goeker M."/>
        </authorList>
    </citation>
    <scope>NUCLEOTIDE SEQUENCE [LARGE SCALE GENOMIC DNA]</scope>
    <source>
        <strain evidence="9 10">DSM 25532</strain>
    </source>
</reference>
<dbReference type="PANTHER" id="PTHR43390:SF1">
    <property type="entry name" value="CHLOROPLAST PROCESSING PEPTIDASE"/>
    <property type="match status" value="1"/>
</dbReference>
<gene>
    <name evidence="9" type="ORF">DES53_101509</name>
</gene>
<evidence type="ECO:0000256" key="4">
    <source>
        <dbReference type="ARBA" id="ARBA00019232"/>
    </source>
</evidence>
<name>A0A366HV28_9BACT</name>
<dbReference type="InterPro" id="IPR019757">
    <property type="entry name" value="Pept_S26A_signal_pept_1_Lys-AS"/>
</dbReference>
<evidence type="ECO:0000256" key="6">
    <source>
        <dbReference type="PIRSR" id="PIRSR600223-1"/>
    </source>
</evidence>
<dbReference type="InterPro" id="IPR019533">
    <property type="entry name" value="Peptidase_S26"/>
</dbReference>
<dbReference type="RefSeq" id="WP_113956626.1">
    <property type="nucleotide sequence ID" value="NZ_QNRR01000001.1"/>
</dbReference>
<dbReference type="SUPFAM" id="SSF51306">
    <property type="entry name" value="LexA/Signal peptidase"/>
    <property type="match status" value="1"/>
</dbReference>
<evidence type="ECO:0000256" key="5">
    <source>
        <dbReference type="ARBA" id="ARBA00022801"/>
    </source>
</evidence>
<dbReference type="GO" id="GO:0009003">
    <property type="term" value="F:signal peptidase activity"/>
    <property type="evidence" value="ECO:0007669"/>
    <property type="project" value="UniProtKB-EC"/>
</dbReference>
<feature type="domain" description="Peptidase S26" evidence="8">
    <location>
        <begin position="79"/>
        <end position="115"/>
    </location>
</feature>
<evidence type="ECO:0000256" key="7">
    <source>
        <dbReference type="RuleBase" id="RU362042"/>
    </source>
</evidence>
<dbReference type="InterPro" id="IPR000223">
    <property type="entry name" value="Pept_S26A_signal_pept_1"/>
</dbReference>
<dbReference type="AlphaFoldDB" id="A0A366HV28"/>
<dbReference type="GO" id="GO:0006465">
    <property type="term" value="P:signal peptide processing"/>
    <property type="evidence" value="ECO:0007669"/>
    <property type="project" value="InterPro"/>
</dbReference>
<evidence type="ECO:0000256" key="3">
    <source>
        <dbReference type="ARBA" id="ARBA00013208"/>
    </source>
</evidence>
<dbReference type="GO" id="GO:0004252">
    <property type="term" value="F:serine-type endopeptidase activity"/>
    <property type="evidence" value="ECO:0007669"/>
    <property type="project" value="InterPro"/>
</dbReference>
<dbReference type="PROSITE" id="PS00760">
    <property type="entry name" value="SPASE_I_2"/>
    <property type="match status" value="1"/>
</dbReference>
<comment type="similarity">
    <text evidence="2 7">Belongs to the peptidase S26 family.</text>
</comment>
<dbReference type="PANTHER" id="PTHR43390">
    <property type="entry name" value="SIGNAL PEPTIDASE I"/>
    <property type="match status" value="1"/>
</dbReference>
<dbReference type="Pfam" id="PF10502">
    <property type="entry name" value="Peptidase_S26"/>
    <property type="match status" value="2"/>
</dbReference>
<dbReference type="Gene3D" id="2.10.109.10">
    <property type="entry name" value="Umud Fragment, subunit A"/>
    <property type="match status" value="1"/>
</dbReference>
<evidence type="ECO:0000313" key="9">
    <source>
        <dbReference type="EMBL" id="RBP47710.1"/>
    </source>
</evidence>
<comment type="caution">
    <text evidence="9">The sequence shown here is derived from an EMBL/GenBank/DDBJ whole genome shotgun (WGS) entry which is preliminary data.</text>
</comment>
<organism evidence="9 10">
    <name type="scientific">Roseimicrobium gellanilyticum</name>
    <dbReference type="NCBI Taxonomy" id="748857"/>
    <lineage>
        <taxon>Bacteria</taxon>
        <taxon>Pseudomonadati</taxon>
        <taxon>Verrucomicrobiota</taxon>
        <taxon>Verrucomicrobiia</taxon>
        <taxon>Verrucomicrobiales</taxon>
        <taxon>Verrucomicrobiaceae</taxon>
        <taxon>Roseimicrobium</taxon>
    </lineage>
</organism>
<feature type="active site" evidence="6">
    <location>
        <position position="291"/>
    </location>
</feature>
<keyword evidence="5 7" id="KW-0378">Hydrolase</keyword>
<proteinExistence type="inferred from homology"/>
<dbReference type="GO" id="GO:0016020">
    <property type="term" value="C:membrane"/>
    <property type="evidence" value="ECO:0007669"/>
    <property type="project" value="UniProtKB-SubCell"/>
</dbReference>
<dbReference type="EMBL" id="QNRR01000001">
    <property type="protein sequence ID" value="RBP47710.1"/>
    <property type="molecule type" value="Genomic_DNA"/>
</dbReference>
<comment type="subcellular location">
    <subcellularLocation>
        <location evidence="7">Membrane</location>
        <topology evidence="7">Single-pass type II membrane protein</topology>
    </subcellularLocation>
</comment>
<dbReference type="CDD" id="cd06530">
    <property type="entry name" value="S26_SPase_I"/>
    <property type="match status" value="1"/>
</dbReference>
<sequence length="397" mass="45216">MFQPRYLKQAKLLYKGVTRFLDYKRDLLPQAKLDEIETQRAQLKEAIKERDSKKIDILTKDINKTCEKALPEMRNSELAENIEVFFVSIVIALGIRTYIAQPFQIPTGSMQPTLNGIIAEYKEEDPNPGFLGKAAGWFSGTTYLNVVSDHDGELDHNVTVTEESFFIFRRYCKLHFADGHSIKINCPMSQLVGELRLASHIGASMDSVGSDNPDRTQEYILRVAPGTRVQKGQLLARGIVRNGDHVIVNKFAYHFRRPERGEVFVFTTKNIRGIEQESRFNSNWGSQHYIKRLAGVPGDTIDVRPPEVLINGQPATEPGIRRVIDQKEPGYRGYSRNGFVPLPMELLTYPKDEYMALGDNSYSSSDSRFWGAVPRQNVVGPGWFCYWPLTKHWGPIR</sequence>
<dbReference type="Proteomes" id="UP000253426">
    <property type="component" value="Unassembled WGS sequence"/>
</dbReference>
<feature type="domain" description="Peptidase S26" evidence="8">
    <location>
        <begin position="241"/>
        <end position="387"/>
    </location>
</feature>
<keyword evidence="7" id="KW-0645">Protease</keyword>
<dbReference type="InterPro" id="IPR036286">
    <property type="entry name" value="LexA/Signal_pep-like_sf"/>
</dbReference>
<keyword evidence="10" id="KW-1185">Reference proteome</keyword>
<feature type="active site" evidence="6">
    <location>
        <position position="109"/>
    </location>
</feature>
<evidence type="ECO:0000259" key="8">
    <source>
        <dbReference type="Pfam" id="PF10502"/>
    </source>
</evidence>
<evidence type="ECO:0000256" key="1">
    <source>
        <dbReference type="ARBA" id="ARBA00000677"/>
    </source>
</evidence>
<accession>A0A366HV28</accession>
<dbReference type="EC" id="3.4.21.89" evidence="3 7"/>
<evidence type="ECO:0000256" key="2">
    <source>
        <dbReference type="ARBA" id="ARBA00009370"/>
    </source>
</evidence>
<evidence type="ECO:0000313" key="10">
    <source>
        <dbReference type="Proteomes" id="UP000253426"/>
    </source>
</evidence>